<dbReference type="PROSITE" id="PS50928">
    <property type="entry name" value="ABC_TM1"/>
    <property type="match status" value="1"/>
</dbReference>
<gene>
    <name evidence="9" type="primary">ugpA</name>
    <name evidence="9" type="ORF">NCTC10113_01493</name>
</gene>
<dbReference type="InterPro" id="IPR035906">
    <property type="entry name" value="MetI-like_sf"/>
</dbReference>
<feature type="domain" description="ABC transmembrane type-1" evidence="8">
    <location>
        <begin position="111"/>
        <end position="325"/>
    </location>
</feature>
<evidence type="ECO:0000259" key="8">
    <source>
        <dbReference type="PROSITE" id="PS50928"/>
    </source>
</evidence>
<evidence type="ECO:0000256" key="5">
    <source>
        <dbReference type="ARBA" id="ARBA00022989"/>
    </source>
</evidence>
<feature type="transmembrane region" description="Helical" evidence="7">
    <location>
        <begin position="304"/>
        <end position="325"/>
    </location>
</feature>
<dbReference type="GO" id="GO:0055085">
    <property type="term" value="P:transmembrane transport"/>
    <property type="evidence" value="ECO:0007669"/>
    <property type="project" value="InterPro"/>
</dbReference>
<evidence type="ECO:0000256" key="3">
    <source>
        <dbReference type="ARBA" id="ARBA00022475"/>
    </source>
</evidence>
<dbReference type="InterPro" id="IPR000515">
    <property type="entry name" value="MetI-like"/>
</dbReference>
<evidence type="ECO:0000256" key="2">
    <source>
        <dbReference type="ARBA" id="ARBA00022448"/>
    </source>
</evidence>
<keyword evidence="2 7" id="KW-0813">Transport</keyword>
<dbReference type="RefSeq" id="WP_024543837.1">
    <property type="nucleotide sequence ID" value="NZ_BPLV01000001.1"/>
</dbReference>
<feature type="transmembrane region" description="Helical" evidence="7">
    <location>
        <begin position="51"/>
        <end position="69"/>
    </location>
</feature>
<evidence type="ECO:0000313" key="9">
    <source>
        <dbReference type="EMBL" id="VEU56581.1"/>
    </source>
</evidence>
<feature type="transmembrane region" description="Helical" evidence="7">
    <location>
        <begin position="115"/>
        <end position="140"/>
    </location>
</feature>
<sequence>MNFKNSFWSRIATKFPWLTKFAIKKQSESKVDGLSESIVDKRTPAWKPLSLLLPTLIIIAMFTIFPLILNIKNAFWVKTTEITQNGQVSITRFSFQNFSDLLEQPMFAVAVRNSLMYGLIVLPFVMAISLTISSLIATLYRKVAKGFWQTIFFLPYVTNAVAISLAFIQIFSPNGMFNSIFGFNTAWLEKGEETSMAPLLPMIIQGIWQGLAFNILIFTTAMLSVDKNLYKSASIDGVGPIKQFFTITLPSIKSTTTFLITMGIIGGIKVFPLALFNNKPDDAIKNGAASLMLLVYRATQSGDYPAAGAAAITLFIIGIIFSTIIRGGFSTIMKASYNLGESNVWNKIKDSEVIIEYQAKKKQRAYS</sequence>
<dbReference type="SUPFAM" id="SSF161098">
    <property type="entry name" value="MetI-like"/>
    <property type="match status" value="1"/>
</dbReference>
<keyword evidence="5 7" id="KW-1133">Transmembrane helix</keyword>
<evidence type="ECO:0000256" key="4">
    <source>
        <dbReference type="ARBA" id="ARBA00022692"/>
    </source>
</evidence>
<dbReference type="PANTHER" id="PTHR30193:SF37">
    <property type="entry name" value="INNER MEMBRANE ABC TRANSPORTER PERMEASE PROTEIN YCJO"/>
    <property type="match status" value="1"/>
</dbReference>
<dbReference type="EMBL" id="LR214939">
    <property type="protein sequence ID" value="VEU56581.1"/>
    <property type="molecule type" value="Genomic_DNA"/>
</dbReference>
<name>A0A448ZZC4_METSV</name>
<dbReference type="GO" id="GO:0005886">
    <property type="term" value="C:plasma membrane"/>
    <property type="evidence" value="ECO:0007669"/>
    <property type="project" value="UniProtKB-SubCell"/>
</dbReference>
<keyword evidence="9" id="KW-0614">Plasmid</keyword>
<feature type="transmembrane region" description="Helical" evidence="7">
    <location>
        <begin position="152"/>
        <end position="171"/>
    </location>
</feature>
<dbReference type="PANTHER" id="PTHR30193">
    <property type="entry name" value="ABC TRANSPORTER PERMEASE PROTEIN"/>
    <property type="match status" value="1"/>
</dbReference>
<keyword evidence="4 7" id="KW-0812">Transmembrane</keyword>
<protein>
    <submittedName>
        <fullName evidence="9">sn-glycerol-3-phosphate transport system permease protein ugpA</fullName>
    </submittedName>
</protein>
<proteinExistence type="inferred from homology"/>
<dbReference type="Gene3D" id="1.10.3720.10">
    <property type="entry name" value="MetI-like"/>
    <property type="match status" value="1"/>
</dbReference>
<accession>A0A448ZZC4</accession>
<comment type="similarity">
    <text evidence="7">Belongs to the binding-protein-dependent transport system permease family.</text>
</comment>
<dbReference type="CDD" id="cd06261">
    <property type="entry name" value="TM_PBP2"/>
    <property type="match status" value="1"/>
</dbReference>
<keyword evidence="6 7" id="KW-0472">Membrane</keyword>
<reference evidence="9" key="1">
    <citation type="submission" date="2019-01" db="EMBL/GenBank/DDBJ databases">
        <authorList>
            <consortium name="Pathogen Informatics"/>
        </authorList>
    </citation>
    <scope>NUCLEOTIDE SEQUENCE [LARGE SCALE GENOMIC DNA]</scope>
    <source>
        <strain evidence="9">NCTC10113</strain>
    </source>
</reference>
<feature type="transmembrane region" description="Helical" evidence="7">
    <location>
        <begin position="257"/>
        <end position="276"/>
    </location>
</feature>
<geneLocation type="plasmid" evidence="9">
    <name>2</name>
</geneLocation>
<dbReference type="Pfam" id="PF00528">
    <property type="entry name" value="BPD_transp_1"/>
    <property type="match status" value="1"/>
</dbReference>
<comment type="subcellular location">
    <subcellularLocation>
        <location evidence="1 7">Cell membrane</location>
        <topology evidence="1 7">Multi-pass membrane protein</topology>
    </subcellularLocation>
</comment>
<dbReference type="InterPro" id="IPR051393">
    <property type="entry name" value="ABC_transporter_permease"/>
</dbReference>
<dbReference type="AlphaFoldDB" id="A0A448ZZC4"/>
<evidence type="ECO:0000256" key="7">
    <source>
        <dbReference type="RuleBase" id="RU363032"/>
    </source>
</evidence>
<evidence type="ECO:0000256" key="6">
    <source>
        <dbReference type="ARBA" id="ARBA00023136"/>
    </source>
</evidence>
<organism evidence="9">
    <name type="scientific">Metamycoplasma salivarium</name>
    <name type="common">Mycoplasma salivarium</name>
    <dbReference type="NCBI Taxonomy" id="2124"/>
    <lineage>
        <taxon>Bacteria</taxon>
        <taxon>Bacillati</taxon>
        <taxon>Mycoplasmatota</taxon>
        <taxon>Mycoplasmoidales</taxon>
        <taxon>Metamycoplasmataceae</taxon>
        <taxon>Metamycoplasma</taxon>
    </lineage>
</organism>
<evidence type="ECO:0000256" key="1">
    <source>
        <dbReference type="ARBA" id="ARBA00004651"/>
    </source>
</evidence>
<keyword evidence="3" id="KW-1003">Cell membrane</keyword>
<feature type="transmembrane region" description="Helical" evidence="7">
    <location>
        <begin position="206"/>
        <end position="225"/>
    </location>
</feature>